<dbReference type="NCBIfam" id="NF041499">
    <property type="entry name" value="MobP3"/>
    <property type="match status" value="1"/>
</dbReference>
<evidence type="ECO:0000256" key="1">
    <source>
        <dbReference type="SAM" id="MobiDB-lite"/>
    </source>
</evidence>
<dbReference type="RefSeq" id="WP_075365265.1">
    <property type="nucleotide sequence ID" value="NZ_MLBF01000019.1"/>
</dbReference>
<reference evidence="2 3" key="1">
    <citation type="submission" date="2016-09" db="EMBL/GenBank/DDBJ databases">
        <title>Complete genome of Desulfosporosinus sp. OL.</title>
        <authorList>
            <person name="Mardanov A."/>
            <person name="Beletsky A."/>
            <person name="Panova A."/>
            <person name="Karnachuk O."/>
            <person name="Ravin N."/>
        </authorList>
    </citation>
    <scope>NUCLEOTIDE SEQUENCE [LARGE SCALE GENOMIC DNA]</scope>
    <source>
        <strain evidence="2 3">OL</strain>
    </source>
</reference>
<dbReference type="Proteomes" id="UP000186102">
    <property type="component" value="Unassembled WGS sequence"/>
</dbReference>
<gene>
    <name evidence="2" type="ORF">DSOL_2691</name>
</gene>
<dbReference type="SMART" id="SM00671">
    <property type="entry name" value="SEL1"/>
    <property type="match status" value="11"/>
</dbReference>
<dbReference type="OrthoDB" id="1775746at2"/>
<dbReference type="Pfam" id="PF18555">
    <property type="entry name" value="MobL"/>
    <property type="match status" value="1"/>
</dbReference>
<feature type="region of interest" description="Disordered" evidence="1">
    <location>
        <begin position="398"/>
        <end position="437"/>
    </location>
</feature>
<evidence type="ECO:0000313" key="3">
    <source>
        <dbReference type="Proteomes" id="UP000186102"/>
    </source>
</evidence>
<proteinExistence type="predicted"/>
<dbReference type="Gene3D" id="1.25.40.10">
    <property type="entry name" value="Tetratricopeptide repeat domain"/>
    <property type="match status" value="2"/>
</dbReference>
<dbReference type="InterPro" id="IPR052945">
    <property type="entry name" value="Mitotic_Regulator"/>
</dbReference>
<comment type="caution">
    <text evidence="2">The sequence shown here is derived from an EMBL/GenBank/DDBJ whole genome shotgun (WGS) entry which is preliminary data.</text>
</comment>
<dbReference type="InterPro" id="IPR011990">
    <property type="entry name" value="TPR-like_helical_dom_sf"/>
</dbReference>
<organism evidence="2 3">
    <name type="scientific">Desulfosporosinus metallidurans</name>
    <dbReference type="NCBI Taxonomy" id="1888891"/>
    <lineage>
        <taxon>Bacteria</taxon>
        <taxon>Bacillati</taxon>
        <taxon>Bacillota</taxon>
        <taxon>Clostridia</taxon>
        <taxon>Eubacteriales</taxon>
        <taxon>Desulfitobacteriaceae</taxon>
        <taxon>Desulfosporosinus</taxon>
    </lineage>
</organism>
<name>A0A1Q8QVK9_9FIRM</name>
<feature type="compositionally biased region" description="Polar residues" evidence="1">
    <location>
        <begin position="403"/>
        <end position="413"/>
    </location>
</feature>
<keyword evidence="3" id="KW-1185">Reference proteome</keyword>
<evidence type="ECO:0008006" key="4">
    <source>
        <dbReference type="Google" id="ProtNLM"/>
    </source>
</evidence>
<dbReference type="SUPFAM" id="SSF81901">
    <property type="entry name" value="HCP-like"/>
    <property type="match status" value="3"/>
</dbReference>
<protein>
    <recommendedName>
        <fullName evidence="4">TPR repeat</fullName>
    </recommendedName>
</protein>
<sequence>MPRIIFKCQYLKNAPKAHLSNLVEYVATREGVEKVSDSSQLLPATKNQQHLISEILQKLPDTADLFEYADYLKNQTRENASEFISIALENNLDLIGKKKNFVDYIANRPRVEKLGNHGLFTDNGVPIVLSKVAEEVSSHPGNVWTNIVSLRREDAARLGYDSAKSWQDLIRAQRNVIAENMKIAPENLRWYAAFHNESHHPHLHLIAYSINPKEAYVTKQGIENMRGSLAREIFCQDLMQIYEKQTERRNVLNKQSHEAMQDILSQINSGICETKNIEDLTACLAEKLKYTSGKKQYGYLKAPLKAVVDQIVDELEKDERVAKLYSNWYEMRNEVLSTYADKLPPPLPLSQQKEFKSIKNMVIAEALNIGSHLFTFEPDEEHEVLMEDHDDSAATTDDALTNIEGSPSANESSADTDDDNRDFIADPLGEDTADDNPQEFQYHVKWSERYKEAREFLYGSDDIEPDFAEAYRLFMEEAEIGNALAMYDLGRMHMDGLGVEMNKDAAQQWYVKALAAFLEVESDKSGPYLQYRIGKMYAAGLGTTQDYVEAADWFHRAVAKNHKYAQYSLAGLYYHGYGVEQNYETAFDLYKKSARQKNPYASYELAKMYRDGIGAEKNMEKADEHFQKAFTGFLELEAQSKDDKLQYRLGQMLYTGTGTEKNITAAIAYFEKAAKLGNVNAQYMLGKIYLETDSEPENVEKALQWLSKAADNGNALAQYAMAKLYLKGSHVEMDIQKALELFIKSAEQKNQYAQYALGKLYLLGEDVPKDIKAAIKWLTASADQNNQFAQYSLGKLYLLGKETEKDVPTAIRLLTTSAEQGNQFAEYQLGKLYFLGEGVPKDVQVACQWLTASAEQGNQYAQYALGKLYLLGHDVMRDKELAKHWLSLSAAQGDFYAQFFLERMDSFKEPSVLLSATKLMHYLGNIFREEFTTIGGSSLLQVDRKLRKKLMEKKSAQGHAYNDHASHQSY</sequence>
<dbReference type="AlphaFoldDB" id="A0A1Q8QVK9"/>
<accession>A0A1Q8QVK9</accession>
<dbReference type="Pfam" id="PF08238">
    <property type="entry name" value="Sel1"/>
    <property type="match status" value="12"/>
</dbReference>
<dbReference type="PANTHER" id="PTHR43628:SF1">
    <property type="entry name" value="CHITIN SYNTHASE REGULATORY FACTOR 2-RELATED"/>
    <property type="match status" value="1"/>
</dbReference>
<feature type="compositionally biased region" description="Acidic residues" evidence="1">
    <location>
        <begin position="428"/>
        <end position="437"/>
    </location>
</feature>
<dbReference type="EMBL" id="MLBF01000019">
    <property type="protein sequence ID" value="OLN31352.1"/>
    <property type="molecule type" value="Genomic_DNA"/>
</dbReference>
<dbReference type="InterPro" id="IPR041073">
    <property type="entry name" value="MobL"/>
</dbReference>
<dbReference type="InterPro" id="IPR048102">
    <property type="entry name" value="MobP3"/>
</dbReference>
<dbReference type="InterPro" id="IPR006597">
    <property type="entry name" value="Sel1-like"/>
</dbReference>
<dbReference type="STRING" id="1888891.DSOL_2691"/>
<dbReference type="PANTHER" id="PTHR43628">
    <property type="entry name" value="ACTIVATOR OF C KINASE PROTEIN 1-RELATED"/>
    <property type="match status" value="1"/>
</dbReference>
<evidence type="ECO:0000313" key="2">
    <source>
        <dbReference type="EMBL" id="OLN31352.1"/>
    </source>
</evidence>